<dbReference type="RefSeq" id="WP_307485583.1">
    <property type="nucleotide sequence ID" value="NZ_JAUSUF010000004.1"/>
</dbReference>
<dbReference type="InterPro" id="IPR007161">
    <property type="entry name" value="DUF364"/>
</dbReference>
<gene>
    <name evidence="2" type="ORF">J2S18_001680</name>
</gene>
<dbReference type="EMBL" id="JAUSUF010000004">
    <property type="protein sequence ID" value="MDQ0149749.1"/>
    <property type="molecule type" value="Genomic_DNA"/>
</dbReference>
<comment type="caution">
    <text evidence="2">The sequence shown here is derived from an EMBL/GenBank/DDBJ whole genome shotgun (WGS) entry which is preliminary data.</text>
</comment>
<dbReference type="Gene3D" id="3.40.50.11590">
    <property type="match status" value="1"/>
</dbReference>
<dbReference type="Proteomes" id="UP001228504">
    <property type="component" value="Unassembled WGS sequence"/>
</dbReference>
<proteinExistence type="predicted"/>
<keyword evidence="3" id="KW-1185">Reference proteome</keyword>
<name>A0ABT9UTW0_9FIRM</name>
<evidence type="ECO:0000313" key="2">
    <source>
        <dbReference type="EMBL" id="MDQ0149749.1"/>
    </source>
</evidence>
<organism evidence="2 3">
    <name type="scientific">Eubacterium multiforme</name>
    <dbReference type="NCBI Taxonomy" id="83339"/>
    <lineage>
        <taxon>Bacteria</taxon>
        <taxon>Bacillati</taxon>
        <taxon>Bacillota</taxon>
        <taxon>Clostridia</taxon>
        <taxon>Eubacteriales</taxon>
        <taxon>Eubacteriaceae</taxon>
        <taxon>Eubacterium</taxon>
    </lineage>
</organism>
<reference evidence="2 3" key="1">
    <citation type="submission" date="2023-07" db="EMBL/GenBank/DDBJ databases">
        <title>Genomic Encyclopedia of Type Strains, Phase IV (KMG-IV): sequencing the most valuable type-strain genomes for metagenomic binning, comparative biology and taxonomic classification.</title>
        <authorList>
            <person name="Goeker M."/>
        </authorList>
    </citation>
    <scope>NUCLEOTIDE SEQUENCE [LARGE SCALE GENOMIC DNA]</scope>
    <source>
        <strain evidence="2 3">DSM 20694</strain>
    </source>
</reference>
<protein>
    <submittedName>
        <fullName evidence="2">Uncharacterized protein (DUF4213/DUF364 family)</fullName>
    </submittedName>
</protein>
<evidence type="ECO:0000313" key="3">
    <source>
        <dbReference type="Proteomes" id="UP001228504"/>
    </source>
</evidence>
<dbReference type="SUPFAM" id="SSF159713">
    <property type="entry name" value="Dhaf3308-like"/>
    <property type="match status" value="1"/>
</dbReference>
<accession>A0ABT9UTW0</accession>
<sequence>MEFYNEVKEKFINIIKENNIDVNEEVVLTRKLKPHEAIGYPERKDYPILKGKEALLNSNYKGFIGQAYTDSPKVFKGTLQEILDLDLSIEENTPIFIATLNAVLRSLNLIDKTVHCKDGEPKECAIKMLDEMEDKFKNKNIALIGLQPGILNELSKKFNVRVLDLDKDNIGKEKCSVIIEDGIEKYNEVVNWADIILATGSTSCNGSIVNFLNLDKPVYFYGTTIAGIAYLMNLNRLCFCSK</sequence>
<dbReference type="Pfam" id="PF04016">
    <property type="entry name" value="DUF364"/>
    <property type="match status" value="1"/>
</dbReference>
<evidence type="ECO:0000259" key="1">
    <source>
        <dbReference type="Pfam" id="PF04016"/>
    </source>
</evidence>
<feature type="domain" description="Putative heavy-metal chelation" evidence="1">
    <location>
        <begin position="132"/>
        <end position="214"/>
    </location>
</feature>